<protein>
    <submittedName>
        <fullName evidence="1">Uncharacterized protein</fullName>
    </submittedName>
</protein>
<dbReference type="STRING" id="926550.CLDAP_02550"/>
<organism evidence="1 2">
    <name type="scientific">Caldilinea aerophila (strain DSM 14535 / JCM 11387 / NBRC 104270 / STL-6-O1)</name>
    <dbReference type="NCBI Taxonomy" id="926550"/>
    <lineage>
        <taxon>Bacteria</taxon>
        <taxon>Bacillati</taxon>
        <taxon>Chloroflexota</taxon>
        <taxon>Caldilineae</taxon>
        <taxon>Caldilineales</taxon>
        <taxon>Caldilineaceae</taxon>
        <taxon>Caldilinea</taxon>
    </lineage>
</organism>
<sequence length="70" mass="7950">MLSFQGSVSLIFWSIFWSICSVVNDLHCNPTRRLSRIVANFAQRFLTICRRNFQGPTAETLCNSPTGKIV</sequence>
<proteinExistence type="predicted"/>
<dbReference type="EMBL" id="AP012337">
    <property type="protein sequence ID" value="BAL98294.1"/>
    <property type="molecule type" value="Genomic_DNA"/>
</dbReference>
<dbReference type="HOGENOM" id="CLU_2750120_0_0_0"/>
<name>I0HZ57_CALAS</name>
<dbReference type="AlphaFoldDB" id="I0HZ57"/>
<dbReference type="Proteomes" id="UP000007880">
    <property type="component" value="Chromosome"/>
</dbReference>
<gene>
    <name evidence="1" type="ordered locus">CLDAP_02550</name>
</gene>
<evidence type="ECO:0000313" key="1">
    <source>
        <dbReference type="EMBL" id="BAL98294.1"/>
    </source>
</evidence>
<reference evidence="1 2" key="1">
    <citation type="submission" date="2012-02" db="EMBL/GenBank/DDBJ databases">
        <title>Complete genome sequence of Caldilinea aerophila DSM 14535 (= NBRC 102666).</title>
        <authorList>
            <person name="Oguchi A."/>
            <person name="Hosoyama A."/>
            <person name="Sekine M."/>
            <person name="Fukai R."/>
            <person name="Kato Y."/>
            <person name="Nakamura S."/>
            <person name="Hanada S."/>
            <person name="Yamazaki S."/>
            <person name="Fujita N."/>
        </authorList>
    </citation>
    <scope>NUCLEOTIDE SEQUENCE [LARGE SCALE GENOMIC DNA]</scope>
    <source>
        <strain evidence="2">DSM 14535 / JCM 11387 / NBRC 104270 / STL-6-O1</strain>
    </source>
</reference>
<dbReference type="KEGG" id="cap:CLDAP_02550"/>
<evidence type="ECO:0000313" key="2">
    <source>
        <dbReference type="Proteomes" id="UP000007880"/>
    </source>
</evidence>
<accession>I0HZ57</accession>
<keyword evidence="2" id="KW-1185">Reference proteome</keyword>